<sequence>MMELDFESALNSLNVGTVNNDMNDLLESKSRESDSVDDLLGSHGVNSGVKEESKGAEFEDLIPRFGGASSLNVKESDSVDDLLGSHEVNYGVKEESKGAEFEDFILGFGGASSLNVNDMNDLLESKSRESDSVDDLLGSHGVNSAVKEESKGAEFEDLLPGFGEASSLNVKSISPRTYMMDLDFESGINSLNVGTVNSDMNDLLESKSRESNSVDDLLGSHGVNSGVNEESKGAEFEDLEELAL</sequence>
<organism evidence="2 3">
    <name type="scientific">Buddleja alternifolia</name>
    <dbReference type="NCBI Taxonomy" id="168488"/>
    <lineage>
        <taxon>Eukaryota</taxon>
        <taxon>Viridiplantae</taxon>
        <taxon>Streptophyta</taxon>
        <taxon>Embryophyta</taxon>
        <taxon>Tracheophyta</taxon>
        <taxon>Spermatophyta</taxon>
        <taxon>Magnoliopsida</taxon>
        <taxon>eudicotyledons</taxon>
        <taxon>Gunneridae</taxon>
        <taxon>Pentapetalae</taxon>
        <taxon>asterids</taxon>
        <taxon>lamiids</taxon>
        <taxon>Lamiales</taxon>
        <taxon>Scrophulariaceae</taxon>
        <taxon>Buddlejeae</taxon>
        <taxon>Buddleja</taxon>
    </lineage>
</organism>
<feature type="region of interest" description="Disordered" evidence="1">
    <location>
        <begin position="24"/>
        <end position="53"/>
    </location>
</feature>
<dbReference type="EMBL" id="WHWC01000012">
    <property type="protein sequence ID" value="KAG8372845.1"/>
    <property type="molecule type" value="Genomic_DNA"/>
</dbReference>
<name>A0AAV6WV37_9LAMI</name>
<proteinExistence type="predicted"/>
<dbReference type="AlphaFoldDB" id="A0AAV6WV37"/>
<reference evidence="2" key="1">
    <citation type="submission" date="2019-10" db="EMBL/GenBank/DDBJ databases">
        <authorList>
            <person name="Zhang R."/>
            <person name="Pan Y."/>
            <person name="Wang J."/>
            <person name="Ma R."/>
            <person name="Yu S."/>
        </authorList>
    </citation>
    <scope>NUCLEOTIDE SEQUENCE</scope>
    <source>
        <strain evidence="2">LA-IB0</strain>
        <tissue evidence="2">Leaf</tissue>
    </source>
</reference>
<gene>
    <name evidence="2" type="ORF">BUALT_Bualt12G0109300</name>
</gene>
<protein>
    <submittedName>
        <fullName evidence="2">Uncharacterized protein</fullName>
    </submittedName>
</protein>
<evidence type="ECO:0000256" key="1">
    <source>
        <dbReference type="SAM" id="MobiDB-lite"/>
    </source>
</evidence>
<evidence type="ECO:0000313" key="2">
    <source>
        <dbReference type="EMBL" id="KAG8372845.1"/>
    </source>
</evidence>
<dbReference type="Proteomes" id="UP000826271">
    <property type="component" value="Unassembled WGS sequence"/>
</dbReference>
<comment type="caution">
    <text evidence="2">The sequence shown here is derived from an EMBL/GenBank/DDBJ whole genome shotgun (WGS) entry which is preliminary data.</text>
</comment>
<feature type="region of interest" description="Disordered" evidence="1">
    <location>
        <begin position="202"/>
        <end position="244"/>
    </location>
</feature>
<evidence type="ECO:0000313" key="3">
    <source>
        <dbReference type="Proteomes" id="UP000826271"/>
    </source>
</evidence>
<accession>A0AAV6WV37</accession>
<keyword evidence="3" id="KW-1185">Reference proteome</keyword>